<evidence type="ECO:0000259" key="1">
    <source>
        <dbReference type="Pfam" id="PF24041"/>
    </source>
</evidence>
<dbReference type="EMBL" id="FODV01000009">
    <property type="protein sequence ID" value="SEO97821.1"/>
    <property type="molecule type" value="Genomic_DNA"/>
</dbReference>
<organism evidence="2 3">
    <name type="scientific">Halogranum amylolyticum</name>
    <dbReference type="NCBI Taxonomy" id="660520"/>
    <lineage>
        <taxon>Archaea</taxon>
        <taxon>Methanobacteriati</taxon>
        <taxon>Methanobacteriota</taxon>
        <taxon>Stenosarchaea group</taxon>
        <taxon>Halobacteria</taxon>
        <taxon>Halobacteriales</taxon>
        <taxon>Haloferacaceae</taxon>
    </lineage>
</organism>
<keyword evidence="3" id="KW-1185">Reference proteome</keyword>
<dbReference type="InterPro" id="IPR006311">
    <property type="entry name" value="TAT_signal"/>
</dbReference>
<dbReference type="RefSeq" id="WP_089825835.1">
    <property type="nucleotide sequence ID" value="NZ_FODV01000009.1"/>
</dbReference>
<dbReference type="OrthoDB" id="156174at2157"/>
<sequence length="359" mass="38708">MTHPYSVSRRSVLRVLTVGGLGSVAGCLGGFETQSAWRDPPLVENRPSAVYVPAVTEGMKLYGQKTAGPYGVALTYSYPHRFWTVAGTDRTKTPVQSEDSIHLMISLWDDETETVLPLDAGVSIEITKGGSLVSQEVAYPMLSQQMGFHYGSNYELDGGGDYTARVRVGGVGLNRTGSFAGRFEQVETVAFDFTFDTDDLYDVEITRLDDRKGTRDAIEPMEMGFPVGRAPAVDSLPGRKLGSATSGDAVFHAFAVDDGGRFGVDGSYLYVSVRTPHNGIVVPMMGLEATLTRDGERVFDGTLARTLDPSVGYHYGTAVDAVESGDTLELTVAVPPQVARHDGYETAFFEMPPMTLNGS</sequence>
<reference evidence="3" key="1">
    <citation type="submission" date="2016-10" db="EMBL/GenBank/DDBJ databases">
        <authorList>
            <person name="Varghese N."/>
            <person name="Submissions S."/>
        </authorList>
    </citation>
    <scope>NUCLEOTIDE SEQUENCE [LARGE SCALE GENOMIC DNA]</scope>
    <source>
        <strain evidence="3">CGMCC 1.10121</strain>
    </source>
</reference>
<dbReference type="InterPro" id="IPR038482">
    <property type="entry name" value="Tp34-type_sf"/>
</dbReference>
<protein>
    <recommendedName>
        <fullName evidence="1">DUF7350 domain-containing protein</fullName>
    </recommendedName>
</protein>
<accession>A0A1H8U3S9</accession>
<evidence type="ECO:0000313" key="3">
    <source>
        <dbReference type="Proteomes" id="UP000199126"/>
    </source>
</evidence>
<dbReference type="PROSITE" id="PS51318">
    <property type="entry name" value="TAT"/>
    <property type="match status" value="1"/>
</dbReference>
<feature type="domain" description="DUF7350" evidence="1">
    <location>
        <begin position="234"/>
        <end position="356"/>
    </location>
</feature>
<dbReference type="Gene3D" id="2.60.40.2480">
    <property type="entry name" value="Periplasmic metal-binding protein Tp34-type"/>
    <property type="match status" value="1"/>
</dbReference>
<evidence type="ECO:0000313" key="2">
    <source>
        <dbReference type="EMBL" id="SEO97821.1"/>
    </source>
</evidence>
<dbReference type="AlphaFoldDB" id="A0A1H8U3S9"/>
<proteinExistence type="predicted"/>
<name>A0A1H8U3S9_9EURY</name>
<gene>
    <name evidence="2" type="ORF">SAMN04487948_109117</name>
</gene>
<dbReference type="Pfam" id="PF24041">
    <property type="entry name" value="DUF7350"/>
    <property type="match status" value="1"/>
</dbReference>
<dbReference type="InterPro" id="IPR055774">
    <property type="entry name" value="DUF7350"/>
</dbReference>
<dbReference type="Proteomes" id="UP000199126">
    <property type="component" value="Unassembled WGS sequence"/>
</dbReference>